<name>A0A6H0ZNK1_9HYPH</name>
<protein>
    <submittedName>
        <fullName evidence="1">Uncharacterized protein</fullName>
    </submittedName>
</protein>
<evidence type="ECO:0000313" key="1">
    <source>
        <dbReference type="EMBL" id="QIX22386.1"/>
    </source>
</evidence>
<accession>A0A6H0ZNK1</accession>
<dbReference type="EMBL" id="CP050898">
    <property type="protein sequence ID" value="QIX22386.1"/>
    <property type="molecule type" value="Genomic_DNA"/>
</dbReference>
<dbReference type="AlphaFoldDB" id="A0A6H0ZNK1"/>
<dbReference type="RefSeq" id="WP_112416750.1">
    <property type="nucleotide sequence ID" value="NZ_CP050898.1"/>
</dbReference>
<proteinExistence type="predicted"/>
<gene>
    <name evidence="1" type="ORF">FOB41_15150</name>
</gene>
<sequence length="91" mass="10049">MIPNRTTLYRHTNGSEMTPQERLAFLLDIGGLDYKAAAVIAGVAPLTIKAYRRPSSTRNVPDTILAPIERHVFRRLADIIMAAGYDVRPAA</sequence>
<evidence type="ECO:0000313" key="2">
    <source>
        <dbReference type="Proteomes" id="UP000500870"/>
    </source>
</evidence>
<organism evidence="1 2">
    <name type="scientific">Agrobacterium pusense</name>
    <dbReference type="NCBI Taxonomy" id="648995"/>
    <lineage>
        <taxon>Bacteria</taxon>
        <taxon>Pseudomonadati</taxon>
        <taxon>Pseudomonadota</taxon>
        <taxon>Alphaproteobacteria</taxon>
        <taxon>Hyphomicrobiales</taxon>
        <taxon>Rhizobiaceae</taxon>
        <taxon>Rhizobium/Agrobacterium group</taxon>
        <taxon>Agrobacterium</taxon>
    </lineage>
</organism>
<reference evidence="1 2" key="1">
    <citation type="submission" date="2020-04" db="EMBL/GenBank/DDBJ databases">
        <title>FDA dAtabase for Regulatory Grade micrObial Sequences (FDA-ARGOS): Supporting development and validation of Infectious Disease Dx tests.</title>
        <authorList>
            <person name="Sciortino C."/>
            <person name="Tallon L."/>
            <person name="Sadzewicz L."/>
            <person name="Vavikolanu K."/>
            <person name="Mehta A."/>
            <person name="Aluvathingal J."/>
            <person name="Nadendla S."/>
            <person name="Nandy P."/>
            <person name="Geyer C."/>
            <person name="Yan Y."/>
            <person name="Sichtig H."/>
        </authorList>
    </citation>
    <scope>NUCLEOTIDE SEQUENCE [LARGE SCALE GENOMIC DNA]</scope>
    <source>
        <strain evidence="1 2">FDAARGOS_633</strain>
    </source>
</reference>
<dbReference type="Proteomes" id="UP000500870">
    <property type="component" value="Chromosome 1"/>
</dbReference>